<name>A0A4V1N3H3_9SPHN</name>
<evidence type="ECO:0000313" key="1">
    <source>
        <dbReference type="EMBL" id="RXR28666.1"/>
    </source>
</evidence>
<dbReference type="Proteomes" id="UP000290958">
    <property type="component" value="Unassembled WGS sequence"/>
</dbReference>
<protein>
    <submittedName>
        <fullName evidence="1">Uncharacterized protein</fullName>
    </submittedName>
</protein>
<evidence type="ECO:0000313" key="2">
    <source>
        <dbReference type="Proteomes" id="UP000290958"/>
    </source>
</evidence>
<accession>A0A4V1N3H3</accession>
<organism evidence="1 2">
    <name type="scientific">Sphingobium fluviale</name>
    <dbReference type="NCBI Taxonomy" id="2506423"/>
    <lineage>
        <taxon>Bacteria</taxon>
        <taxon>Pseudomonadati</taxon>
        <taxon>Pseudomonadota</taxon>
        <taxon>Alphaproteobacteria</taxon>
        <taxon>Sphingomonadales</taxon>
        <taxon>Sphingomonadaceae</taxon>
        <taxon>Sphingobium</taxon>
    </lineage>
</organism>
<proteinExistence type="predicted"/>
<comment type="caution">
    <text evidence="1">The sequence shown here is derived from an EMBL/GenBank/DDBJ whole genome shotgun (WGS) entry which is preliminary data.</text>
</comment>
<sequence length="117" mass="13231">MTIEQRVIIRVPMVRRPPPQRADIEWEERKGPKCIDLKRLRFAAVTSERGVDLMLAGRERMRALLGRECGPADLHSGLYVQPNEDGALCAGRDRVLSRSGADCPIRKLVRLVPEDDD</sequence>
<dbReference type="AlphaFoldDB" id="A0A4V1N3H3"/>
<dbReference type="OrthoDB" id="7596012at2"/>
<dbReference type="EMBL" id="SBKP01000008">
    <property type="protein sequence ID" value="RXR28666.1"/>
    <property type="molecule type" value="Genomic_DNA"/>
</dbReference>
<keyword evidence="2" id="KW-1185">Reference proteome</keyword>
<gene>
    <name evidence="1" type="ORF">EQG66_09455</name>
</gene>
<reference evidence="2" key="1">
    <citation type="submission" date="2019-01" db="EMBL/GenBank/DDBJ databases">
        <title>Cytophagaceae bacterium strain CAR-16.</title>
        <authorList>
            <person name="Chen W.-M."/>
        </authorList>
    </citation>
    <scope>NUCLEOTIDE SEQUENCE [LARGE SCALE GENOMIC DNA]</scope>
    <source>
        <strain evidence="2">CHR27</strain>
    </source>
</reference>